<feature type="domain" description="VPS9" evidence="4">
    <location>
        <begin position="501"/>
        <end position="647"/>
    </location>
</feature>
<gene>
    <name evidence="5" type="ORF">CTRG_02784</name>
</gene>
<reference evidence="5 6" key="1">
    <citation type="journal article" date="2009" name="Nature">
        <title>Evolution of pathogenicity and sexual reproduction in eight Candida genomes.</title>
        <authorList>
            <person name="Butler G."/>
            <person name="Rasmussen M.D."/>
            <person name="Lin M.F."/>
            <person name="Santos M.A."/>
            <person name="Sakthikumar S."/>
            <person name="Munro C.A."/>
            <person name="Rheinbay E."/>
            <person name="Grabherr M."/>
            <person name="Forche A."/>
            <person name="Reedy J.L."/>
            <person name="Agrafioti I."/>
            <person name="Arnaud M.B."/>
            <person name="Bates S."/>
            <person name="Brown A.J."/>
            <person name="Brunke S."/>
            <person name="Costanzo M.C."/>
            <person name="Fitzpatrick D.A."/>
            <person name="de Groot P.W."/>
            <person name="Harris D."/>
            <person name="Hoyer L.L."/>
            <person name="Hube B."/>
            <person name="Klis F.M."/>
            <person name="Kodira C."/>
            <person name="Lennard N."/>
            <person name="Logue M.E."/>
            <person name="Martin R."/>
            <person name="Neiman A.M."/>
            <person name="Nikolaou E."/>
            <person name="Quail M.A."/>
            <person name="Quinn J."/>
            <person name="Santos M.C."/>
            <person name="Schmitzberger F.F."/>
            <person name="Sherlock G."/>
            <person name="Shah P."/>
            <person name="Silverstein K.A."/>
            <person name="Skrzypek M.S."/>
            <person name="Soll D."/>
            <person name="Staggs R."/>
            <person name="Stansfield I."/>
            <person name="Stumpf M.P."/>
            <person name="Sudbery P.E."/>
            <person name="Srikantha T."/>
            <person name="Zeng Q."/>
            <person name="Berman J."/>
            <person name="Berriman M."/>
            <person name="Heitman J."/>
            <person name="Gow N.A."/>
            <person name="Lorenz M.C."/>
            <person name="Birren B.W."/>
            <person name="Kellis M."/>
            <person name="Cuomo C.A."/>
        </authorList>
    </citation>
    <scope>NUCLEOTIDE SEQUENCE [LARGE SCALE GENOMIC DNA]</scope>
    <source>
        <strain evidence="6">ATCC MYA-3404 / T1</strain>
    </source>
</reference>
<dbReference type="OrthoDB" id="300289at2759"/>
<feature type="compositionally biased region" description="Low complexity" evidence="2">
    <location>
        <begin position="80"/>
        <end position="99"/>
    </location>
</feature>
<proteinExistence type="predicted"/>
<dbReference type="Gene3D" id="1.10.246.120">
    <property type="match status" value="1"/>
</dbReference>
<dbReference type="PROSITE" id="PS51205">
    <property type="entry name" value="VPS9"/>
    <property type="match status" value="1"/>
</dbReference>
<evidence type="ECO:0008006" key="7">
    <source>
        <dbReference type="Google" id="ProtNLM"/>
    </source>
</evidence>
<dbReference type="InterPro" id="IPR045046">
    <property type="entry name" value="Vps9-like"/>
</dbReference>
<evidence type="ECO:0000313" key="5">
    <source>
        <dbReference type="EMBL" id="EER33966.1"/>
    </source>
</evidence>
<dbReference type="PROSITE" id="PS51140">
    <property type="entry name" value="CUE"/>
    <property type="match status" value="1"/>
</dbReference>
<dbReference type="PANTHER" id="PTHR23101:SF25">
    <property type="entry name" value="GTPASE-ACTIVATING PROTEIN AND VPS9 DOMAIN-CONTAINING PROTEIN 1"/>
    <property type="match status" value="1"/>
</dbReference>
<dbReference type="eggNOG" id="KOG2319">
    <property type="taxonomic scope" value="Eukaryota"/>
</dbReference>
<dbReference type="GeneID" id="8298346"/>
<dbReference type="InterPro" id="IPR009060">
    <property type="entry name" value="UBA-like_sf"/>
</dbReference>
<dbReference type="Pfam" id="PF18151">
    <property type="entry name" value="DUF5601"/>
    <property type="match status" value="1"/>
</dbReference>
<evidence type="ECO:0000259" key="4">
    <source>
        <dbReference type="PROSITE" id="PS51205"/>
    </source>
</evidence>
<dbReference type="GO" id="GO:0043130">
    <property type="term" value="F:ubiquitin binding"/>
    <property type="evidence" value="ECO:0007669"/>
    <property type="project" value="InterPro"/>
</dbReference>
<dbReference type="SUPFAM" id="SSF46934">
    <property type="entry name" value="UBA-like"/>
    <property type="match status" value="1"/>
</dbReference>
<feature type="compositionally biased region" description="Basic and acidic residues" evidence="2">
    <location>
        <begin position="167"/>
        <end position="206"/>
    </location>
</feature>
<dbReference type="Gene3D" id="1.10.8.10">
    <property type="entry name" value="DNA helicase RuvA subunit, C-terminal domain"/>
    <property type="match status" value="1"/>
</dbReference>
<dbReference type="SUPFAM" id="SSF109993">
    <property type="entry name" value="VPS9 domain"/>
    <property type="match status" value="1"/>
</dbReference>
<dbReference type="AlphaFoldDB" id="C5M8R2"/>
<dbReference type="GO" id="GO:0005085">
    <property type="term" value="F:guanyl-nucleotide exchange factor activity"/>
    <property type="evidence" value="ECO:0007669"/>
    <property type="project" value="InterPro"/>
</dbReference>
<feature type="region of interest" description="Disordered" evidence="2">
    <location>
        <begin position="116"/>
        <end position="135"/>
    </location>
</feature>
<feature type="compositionally biased region" description="Polar residues" evidence="2">
    <location>
        <begin position="268"/>
        <end position="277"/>
    </location>
</feature>
<dbReference type="GO" id="GO:0030139">
    <property type="term" value="C:endocytic vesicle"/>
    <property type="evidence" value="ECO:0007669"/>
    <property type="project" value="TreeGrafter"/>
</dbReference>
<feature type="compositionally biased region" description="Basic and acidic residues" evidence="2">
    <location>
        <begin position="213"/>
        <end position="238"/>
    </location>
</feature>
<feature type="region of interest" description="Disordered" evidence="2">
    <location>
        <begin position="1"/>
        <end position="52"/>
    </location>
</feature>
<feature type="compositionally biased region" description="Polar residues" evidence="2">
    <location>
        <begin position="1"/>
        <end position="16"/>
    </location>
</feature>
<dbReference type="CDD" id="cd14369">
    <property type="entry name" value="CUE_VPS9_like"/>
    <property type="match status" value="1"/>
</dbReference>
<name>C5M8R2_CANTT</name>
<feature type="region of interest" description="Disordered" evidence="2">
    <location>
        <begin position="257"/>
        <end position="278"/>
    </location>
</feature>
<dbReference type="STRING" id="294747.C5M8R2"/>
<dbReference type="PANTHER" id="PTHR23101">
    <property type="entry name" value="RAB GDP/GTP EXCHANGE FACTOR"/>
    <property type="match status" value="1"/>
</dbReference>
<dbReference type="GO" id="GO:0005829">
    <property type="term" value="C:cytosol"/>
    <property type="evidence" value="ECO:0007669"/>
    <property type="project" value="TreeGrafter"/>
</dbReference>
<feature type="compositionally biased region" description="Polar residues" evidence="2">
    <location>
        <begin position="686"/>
        <end position="701"/>
    </location>
</feature>
<feature type="domain" description="CUE" evidence="3">
    <location>
        <begin position="771"/>
        <end position="814"/>
    </location>
</feature>
<sequence length="815" mass="92090">MSFNHHLNFNISKATPTTSTSNTNTISDSISIGHSESPSSLDGSTTSSSVKSPPYLQSILMKSNRDTLNNPTASPPLAPQPQSQSQLTSSTTHQALTSSPKLTASSAVPAILTINNSDHTSSNTTAKNSSNSSKTDLIGLFDKFDINKDDKDQTRKQEENEQAGELSSEKHVDVDDDTDHEHKLEKMNSEEDIEKEEKQHSSKEEVIITTESVHLEKGSLRLDKDTNHEQSSPKETIEKNNGTASIAALMTIQPYIPPEEEEKPEAQAKSSTTQFNDNLIDLGDTFSKETLEKQKPIEIITEKPVESTVQDNIDKHASPRNVIQGDISDIEGKGEENLPVEEFEVKVTTPVPEPPQERSTNEQEQPVANKPHKHRFQINDSEEQNKQSHKPFDFQNFLSQLRKKSADPIVRYIRSFLSSFIKSGHTFTADQRMKIIKDFKNFMNEKFALYEPFASMDQIDLENSREGLEKLIMNRLHDLCFPPEVVKQNLPYIPEVYTRDLEKDELFSLQLEKFSWINGSHLDIDMNDLANTIVKNNQSFLDYAITELNKINNYRAPRDKIICILNSCKIIFSYLKLRRQETNADAFIPILILVIFKAKTENLVSNIHYIENFRGDEWLSHGETSYYLSSIQGAISFIENLTAEDLTISPEEFDAHMEAWEAQKKQRDRQLKLQQPIPTTPTAQTFSHSPTKQQHQALSPSNDLFPSSVLLSSAEMVTKSITNFLSPSPQPQDSEPEEFQPPPNPPPVQENDGSAQYQPLPPREEEIDSEQMKQAYDTLKEIFPTLDTNILKDIIFINRGNVDVCIDSCLQLVDG</sequence>
<organism evidence="5 6">
    <name type="scientific">Candida tropicalis (strain ATCC MYA-3404 / T1)</name>
    <name type="common">Yeast</name>
    <dbReference type="NCBI Taxonomy" id="294747"/>
    <lineage>
        <taxon>Eukaryota</taxon>
        <taxon>Fungi</taxon>
        <taxon>Dikarya</taxon>
        <taxon>Ascomycota</taxon>
        <taxon>Saccharomycotina</taxon>
        <taxon>Pichiomycetes</taxon>
        <taxon>Debaryomycetaceae</taxon>
        <taxon>Candida/Lodderomyces clade</taxon>
        <taxon>Candida</taxon>
    </lineage>
</organism>
<dbReference type="InterPro" id="IPR041804">
    <property type="entry name" value="Vps9_CUE"/>
</dbReference>
<dbReference type="InterPro" id="IPR037191">
    <property type="entry name" value="VPS9_dom_sf"/>
</dbReference>
<evidence type="ECO:0000256" key="1">
    <source>
        <dbReference type="ARBA" id="ARBA00022786"/>
    </source>
</evidence>
<dbReference type="RefSeq" id="XP_002548487.1">
    <property type="nucleotide sequence ID" value="XM_002548441.1"/>
</dbReference>
<evidence type="ECO:0000256" key="2">
    <source>
        <dbReference type="SAM" id="MobiDB-lite"/>
    </source>
</evidence>
<feature type="compositionally biased region" description="Pro residues" evidence="2">
    <location>
        <begin position="739"/>
        <end position="748"/>
    </location>
</feature>
<accession>C5M8R2</accession>
<dbReference type="GO" id="GO:0031267">
    <property type="term" value="F:small GTPase binding"/>
    <property type="evidence" value="ECO:0007669"/>
    <property type="project" value="TreeGrafter"/>
</dbReference>
<dbReference type="InterPro" id="IPR003892">
    <property type="entry name" value="CUE"/>
</dbReference>
<dbReference type="SMART" id="SM00167">
    <property type="entry name" value="VPS9"/>
    <property type="match status" value="1"/>
</dbReference>
<feature type="compositionally biased region" description="Low complexity" evidence="2">
    <location>
        <begin position="17"/>
        <end position="52"/>
    </location>
</feature>
<dbReference type="HOGENOM" id="CLU_007625_3_0_1"/>
<dbReference type="InterPro" id="IPR003123">
    <property type="entry name" value="VPS9"/>
</dbReference>
<feature type="compositionally biased region" description="Low complexity" evidence="2">
    <location>
        <begin position="120"/>
        <end position="135"/>
    </location>
</feature>
<feature type="region of interest" description="Disordered" evidence="2">
    <location>
        <begin position="347"/>
        <end position="372"/>
    </location>
</feature>
<dbReference type="Pfam" id="PF02204">
    <property type="entry name" value="VPS9"/>
    <property type="match status" value="1"/>
</dbReference>
<dbReference type="EMBL" id="GG692397">
    <property type="protein sequence ID" value="EER33966.1"/>
    <property type="molecule type" value="Genomic_DNA"/>
</dbReference>
<feature type="compositionally biased region" description="Basic and acidic residues" evidence="2">
    <location>
        <begin position="148"/>
        <end position="159"/>
    </location>
</feature>
<evidence type="ECO:0000259" key="3">
    <source>
        <dbReference type="PROSITE" id="PS51140"/>
    </source>
</evidence>
<dbReference type="KEGG" id="ctp:CTRG_02784"/>
<dbReference type="Proteomes" id="UP000002037">
    <property type="component" value="Unassembled WGS sequence"/>
</dbReference>
<dbReference type="Pfam" id="PF02845">
    <property type="entry name" value="CUE"/>
    <property type="match status" value="1"/>
</dbReference>
<dbReference type="InterPro" id="IPR041545">
    <property type="entry name" value="DUF5601"/>
</dbReference>
<dbReference type="GO" id="GO:0016192">
    <property type="term" value="P:vesicle-mediated transport"/>
    <property type="evidence" value="ECO:0007669"/>
    <property type="project" value="InterPro"/>
</dbReference>
<protein>
    <recommendedName>
        <fullName evidence="7">VPS9 domain-containing protein</fullName>
    </recommendedName>
</protein>
<dbReference type="VEuPathDB" id="FungiDB:CTRG_02784"/>
<feature type="region of interest" description="Disordered" evidence="2">
    <location>
        <begin position="679"/>
        <end position="701"/>
    </location>
</feature>
<feature type="region of interest" description="Disordered" evidence="2">
    <location>
        <begin position="65"/>
        <end position="103"/>
    </location>
</feature>
<dbReference type="Gene3D" id="1.20.1050.80">
    <property type="entry name" value="VPS9 domain"/>
    <property type="match status" value="1"/>
</dbReference>
<evidence type="ECO:0000313" key="6">
    <source>
        <dbReference type="Proteomes" id="UP000002037"/>
    </source>
</evidence>
<keyword evidence="6" id="KW-1185">Reference proteome</keyword>
<keyword evidence="1" id="KW-0833">Ubl conjugation pathway</keyword>
<feature type="region of interest" description="Disordered" evidence="2">
    <location>
        <begin position="148"/>
        <end position="243"/>
    </location>
</feature>
<feature type="region of interest" description="Disordered" evidence="2">
    <location>
        <begin position="723"/>
        <end position="769"/>
    </location>
</feature>